<keyword evidence="6 7" id="KW-0472">Membrane</keyword>
<evidence type="ECO:0000256" key="3">
    <source>
        <dbReference type="ARBA" id="ARBA00022475"/>
    </source>
</evidence>
<proteinExistence type="predicted"/>
<evidence type="ECO:0000256" key="2">
    <source>
        <dbReference type="ARBA" id="ARBA00022448"/>
    </source>
</evidence>
<dbReference type="PRINTS" id="PR01035">
    <property type="entry name" value="TCRTETA"/>
</dbReference>
<evidence type="ECO:0000256" key="4">
    <source>
        <dbReference type="ARBA" id="ARBA00022692"/>
    </source>
</evidence>
<accession>A0ABW5C4A7</accession>
<feature type="transmembrane region" description="Helical" evidence="7">
    <location>
        <begin position="348"/>
        <end position="366"/>
    </location>
</feature>
<feature type="transmembrane region" description="Helical" evidence="7">
    <location>
        <begin position="111"/>
        <end position="131"/>
    </location>
</feature>
<dbReference type="InterPro" id="IPR011701">
    <property type="entry name" value="MFS"/>
</dbReference>
<keyword evidence="2" id="KW-0813">Transport</keyword>
<dbReference type="Gene3D" id="1.20.1250.20">
    <property type="entry name" value="MFS general substrate transporter like domains"/>
    <property type="match status" value="1"/>
</dbReference>
<dbReference type="Pfam" id="PF07690">
    <property type="entry name" value="MFS_1"/>
    <property type="match status" value="1"/>
</dbReference>
<dbReference type="InterPro" id="IPR036259">
    <property type="entry name" value="MFS_trans_sf"/>
</dbReference>
<dbReference type="PANTHER" id="PTHR23517:SF3">
    <property type="entry name" value="INTEGRAL MEMBRANE TRANSPORT PROTEIN"/>
    <property type="match status" value="1"/>
</dbReference>
<dbReference type="PROSITE" id="PS50850">
    <property type="entry name" value="MFS"/>
    <property type="match status" value="1"/>
</dbReference>
<feature type="transmembrane region" description="Helical" evidence="7">
    <location>
        <begin position="217"/>
        <end position="239"/>
    </location>
</feature>
<sequence length="409" mass="45547">MKNDKNRKINRNLFQAHFLSIVFCFWFSMFIYVQTFGVYLAFLDFGYYATGIIMGSYGIMQIILRFPIGFLADRYQISGKFLVGIGFIASLASVLLLALSTEFLPIFMGRFLAGFTAAMWVVLTIWYSSSFSKQQSLKAMSQLQYTMVGSQLISMVLSGLIADFYGFTYLFWVGAVFASLGFILVLLLPNQEPKRAQESIQMKHAPIFDRIIRIRKIWSLSILSLIGHAVLFTTIFGFSSVYFTQLNEHQSAIMFLVVSFMLPHGMAPLILSIKKSQLKNSFKLLMLCFVVGISTLLFLGSIDSWVMYCILHGILGLSLGFVFPILLDEVYKADEVGASKTIMGLYQSVYSIGIVAGPIVAGYFALKVEIGAVFILSAFLLLLGGILSLVESVKLSKGKGEIGEKVKSI</sequence>
<feature type="transmembrane region" description="Helical" evidence="7">
    <location>
        <begin position="167"/>
        <end position="188"/>
    </location>
</feature>
<keyword evidence="3" id="KW-1003">Cell membrane</keyword>
<feature type="transmembrane region" description="Helical" evidence="7">
    <location>
        <begin position="251"/>
        <end position="270"/>
    </location>
</feature>
<comment type="subcellular location">
    <subcellularLocation>
        <location evidence="1">Cell membrane</location>
        <topology evidence="1">Multi-pass membrane protein</topology>
    </subcellularLocation>
</comment>
<feature type="transmembrane region" description="Helical" evidence="7">
    <location>
        <begin position="12"/>
        <end position="33"/>
    </location>
</feature>
<protein>
    <submittedName>
        <fullName evidence="9">MFS transporter</fullName>
    </submittedName>
</protein>
<reference evidence="10" key="1">
    <citation type="journal article" date="2019" name="Int. J. Syst. Evol. Microbiol.">
        <title>The Global Catalogue of Microorganisms (GCM) 10K type strain sequencing project: providing services to taxonomists for standard genome sequencing and annotation.</title>
        <authorList>
            <consortium name="The Broad Institute Genomics Platform"/>
            <consortium name="The Broad Institute Genome Sequencing Center for Infectious Disease"/>
            <person name="Wu L."/>
            <person name="Ma J."/>
        </authorList>
    </citation>
    <scope>NUCLEOTIDE SEQUENCE [LARGE SCALE GENOMIC DNA]</scope>
    <source>
        <strain evidence="10">CGMCC 1.15474</strain>
    </source>
</reference>
<feature type="transmembrane region" description="Helical" evidence="7">
    <location>
        <begin position="45"/>
        <end position="68"/>
    </location>
</feature>
<feature type="transmembrane region" description="Helical" evidence="7">
    <location>
        <begin position="305"/>
        <end position="327"/>
    </location>
</feature>
<dbReference type="InterPro" id="IPR001958">
    <property type="entry name" value="Tet-R_TetA/multi-R_MdtG-like"/>
</dbReference>
<evidence type="ECO:0000259" key="8">
    <source>
        <dbReference type="PROSITE" id="PS50850"/>
    </source>
</evidence>
<feature type="domain" description="Major facilitator superfamily (MFS) profile" evidence="8">
    <location>
        <begin position="1"/>
        <end position="396"/>
    </location>
</feature>
<dbReference type="EMBL" id="JBHUIK010000008">
    <property type="protein sequence ID" value="MFD2216764.1"/>
    <property type="molecule type" value="Genomic_DNA"/>
</dbReference>
<feature type="transmembrane region" description="Helical" evidence="7">
    <location>
        <begin position="372"/>
        <end position="390"/>
    </location>
</feature>
<keyword evidence="4 7" id="KW-0812">Transmembrane</keyword>
<comment type="caution">
    <text evidence="9">The sequence shown here is derived from an EMBL/GenBank/DDBJ whole genome shotgun (WGS) entry which is preliminary data.</text>
</comment>
<name>A0ABW5C4A7_9BACI</name>
<keyword evidence="5 7" id="KW-1133">Transmembrane helix</keyword>
<evidence type="ECO:0000256" key="7">
    <source>
        <dbReference type="SAM" id="Phobius"/>
    </source>
</evidence>
<dbReference type="Proteomes" id="UP001597318">
    <property type="component" value="Unassembled WGS sequence"/>
</dbReference>
<evidence type="ECO:0000313" key="9">
    <source>
        <dbReference type="EMBL" id="MFD2216764.1"/>
    </source>
</evidence>
<feature type="transmembrane region" description="Helical" evidence="7">
    <location>
        <begin position="143"/>
        <end position="161"/>
    </location>
</feature>
<evidence type="ECO:0000256" key="5">
    <source>
        <dbReference type="ARBA" id="ARBA00022989"/>
    </source>
</evidence>
<dbReference type="SUPFAM" id="SSF103473">
    <property type="entry name" value="MFS general substrate transporter"/>
    <property type="match status" value="1"/>
</dbReference>
<dbReference type="PANTHER" id="PTHR23517">
    <property type="entry name" value="RESISTANCE PROTEIN MDTM, PUTATIVE-RELATED-RELATED"/>
    <property type="match status" value="1"/>
</dbReference>
<feature type="transmembrane region" description="Helical" evidence="7">
    <location>
        <begin position="80"/>
        <end position="99"/>
    </location>
</feature>
<dbReference type="InterPro" id="IPR050171">
    <property type="entry name" value="MFS_Transporters"/>
</dbReference>
<keyword evidence="10" id="KW-1185">Reference proteome</keyword>
<organism evidence="9 10">
    <name type="scientific">Metabacillus endolithicus</name>
    <dbReference type="NCBI Taxonomy" id="1535204"/>
    <lineage>
        <taxon>Bacteria</taxon>
        <taxon>Bacillati</taxon>
        <taxon>Bacillota</taxon>
        <taxon>Bacilli</taxon>
        <taxon>Bacillales</taxon>
        <taxon>Bacillaceae</taxon>
        <taxon>Metabacillus</taxon>
    </lineage>
</organism>
<dbReference type="RefSeq" id="WP_247339278.1">
    <property type="nucleotide sequence ID" value="NZ_CP095550.1"/>
</dbReference>
<dbReference type="InterPro" id="IPR020846">
    <property type="entry name" value="MFS_dom"/>
</dbReference>
<evidence type="ECO:0000313" key="10">
    <source>
        <dbReference type="Proteomes" id="UP001597318"/>
    </source>
</evidence>
<gene>
    <name evidence="9" type="ORF">ACFSKK_24095</name>
</gene>
<evidence type="ECO:0000256" key="1">
    <source>
        <dbReference type="ARBA" id="ARBA00004651"/>
    </source>
</evidence>
<feature type="transmembrane region" description="Helical" evidence="7">
    <location>
        <begin position="282"/>
        <end position="299"/>
    </location>
</feature>
<evidence type="ECO:0000256" key="6">
    <source>
        <dbReference type="ARBA" id="ARBA00023136"/>
    </source>
</evidence>